<keyword evidence="2" id="KW-1185">Reference proteome</keyword>
<organism evidence="1 2">
    <name type="scientific">Dermacentor silvarum</name>
    <name type="common">Tick</name>
    <dbReference type="NCBI Taxonomy" id="543639"/>
    <lineage>
        <taxon>Eukaryota</taxon>
        <taxon>Metazoa</taxon>
        <taxon>Ecdysozoa</taxon>
        <taxon>Arthropoda</taxon>
        <taxon>Chelicerata</taxon>
        <taxon>Arachnida</taxon>
        <taxon>Acari</taxon>
        <taxon>Parasitiformes</taxon>
        <taxon>Ixodida</taxon>
        <taxon>Ixodoidea</taxon>
        <taxon>Ixodidae</taxon>
        <taxon>Rhipicephalinae</taxon>
        <taxon>Dermacentor</taxon>
    </lineage>
</organism>
<dbReference type="EMBL" id="CM023475">
    <property type="protein sequence ID" value="KAH7946024.1"/>
    <property type="molecule type" value="Genomic_DNA"/>
</dbReference>
<reference evidence="1" key="1">
    <citation type="submission" date="2020-05" db="EMBL/GenBank/DDBJ databases">
        <title>Large-scale comparative analyses of tick genomes elucidate their genetic diversity and vector capacities.</title>
        <authorList>
            <person name="Jia N."/>
            <person name="Wang J."/>
            <person name="Shi W."/>
            <person name="Du L."/>
            <person name="Sun Y."/>
            <person name="Zhan W."/>
            <person name="Jiang J."/>
            <person name="Wang Q."/>
            <person name="Zhang B."/>
            <person name="Ji P."/>
            <person name="Sakyi L.B."/>
            <person name="Cui X."/>
            <person name="Yuan T."/>
            <person name="Jiang B."/>
            <person name="Yang W."/>
            <person name="Lam T.T.-Y."/>
            <person name="Chang Q."/>
            <person name="Ding S."/>
            <person name="Wang X."/>
            <person name="Zhu J."/>
            <person name="Ruan X."/>
            <person name="Zhao L."/>
            <person name="Wei J."/>
            <person name="Que T."/>
            <person name="Du C."/>
            <person name="Cheng J."/>
            <person name="Dai P."/>
            <person name="Han X."/>
            <person name="Huang E."/>
            <person name="Gao Y."/>
            <person name="Liu J."/>
            <person name="Shao H."/>
            <person name="Ye R."/>
            <person name="Li L."/>
            <person name="Wei W."/>
            <person name="Wang X."/>
            <person name="Wang C."/>
            <person name="Yang T."/>
            <person name="Huo Q."/>
            <person name="Li W."/>
            <person name="Guo W."/>
            <person name="Chen H."/>
            <person name="Zhou L."/>
            <person name="Ni X."/>
            <person name="Tian J."/>
            <person name="Zhou Y."/>
            <person name="Sheng Y."/>
            <person name="Liu T."/>
            <person name="Pan Y."/>
            <person name="Xia L."/>
            <person name="Li J."/>
            <person name="Zhao F."/>
            <person name="Cao W."/>
        </authorList>
    </citation>
    <scope>NUCLEOTIDE SEQUENCE</scope>
    <source>
        <strain evidence="1">Dsil-2018</strain>
    </source>
</reference>
<proteinExistence type="predicted"/>
<sequence>MLREIPSRDLPPDLVLKFHELYELTKASTAALTNEAEVDSEHRMTKAEKELQSLVEYFDHQLQCREAVTTYTSGKTPEVQKNRDTSRTVQHRNVSSTADLQNVLEKHDLGLFCKSSRHSAEVCYNKEVNLTYKKQILTKAGRCFRCLKQGHMASDCRGRRRCDRCSRRHVTSMCNPDFKKEENEASATAVNLLSQQASPVILQSLTARVAGTTSSKHCRIFFDCGSQRSFITIDASRTLGFQFLQE</sequence>
<protein>
    <submittedName>
        <fullName evidence="1">Uncharacterized protein</fullName>
    </submittedName>
</protein>
<gene>
    <name evidence="1" type="ORF">HPB49_019071</name>
</gene>
<evidence type="ECO:0000313" key="1">
    <source>
        <dbReference type="EMBL" id="KAH7946024.1"/>
    </source>
</evidence>
<evidence type="ECO:0000313" key="2">
    <source>
        <dbReference type="Proteomes" id="UP000821865"/>
    </source>
</evidence>
<accession>A0ACB8CMF8</accession>
<dbReference type="Proteomes" id="UP000821865">
    <property type="component" value="Chromosome 6"/>
</dbReference>
<comment type="caution">
    <text evidence="1">The sequence shown here is derived from an EMBL/GenBank/DDBJ whole genome shotgun (WGS) entry which is preliminary data.</text>
</comment>
<name>A0ACB8CMF8_DERSI</name>